<dbReference type="PANTHER" id="PTHR48073:SF2">
    <property type="entry name" value="O-SUCCINYLBENZOATE SYNTHASE"/>
    <property type="match status" value="1"/>
</dbReference>
<dbReference type="EC" id="4.2.1.113" evidence="4"/>
<feature type="region of interest" description="Disordered" evidence="5">
    <location>
        <begin position="1"/>
        <end position="24"/>
    </location>
</feature>
<dbReference type="Gene3D" id="3.20.20.120">
    <property type="entry name" value="Enolase-like C-terminal domain"/>
    <property type="match status" value="1"/>
</dbReference>
<dbReference type="SFLD" id="SFLDF00009">
    <property type="entry name" value="o-succinylbenzoate_synthase"/>
    <property type="match status" value="1"/>
</dbReference>
<dbReference type="Proteomes" id="UP000655208">
    <property type="component" value="Unassembled WGS sequence"/>
</dbReference>
<dbReference type="SFLD" id="SFLDS00001">
    <property type="entry name" value="Enolase"/>
    <property type="match status" value="1"/>
</dbReference>
<comment type="cofactor">
    <cofactor evidence="4">
        <name>a divalent metal cation</name>
        <dbReference type="ChEBI" id="CHEBI:60240"/>
    </cofactor>
</comment>
<name>A0A917SYL1_9ACTN</name>
<dbReference type="CDD" id="cd03320">
    <property type="entry name" value="OSBS"/>
    <property type="match status" value="1"/>
</dbReference>
<evidence type="ECO:0000256" key="3">
    <source>
        <dbReference type="ARBA" id="ARBA00023239"/>
    </source>
</evidence>
<organism evidence="7 8">
    <name type="scientific">Nakamurella endophytica</name>
    <dbReference type="NCBI Taxonomy" id="1748367"/>
    <lineage>
        <taxon>Bacteria</taxon>
        <taxon>Bacillati</taxon>
        <taxon>Actinomycetota</taxon>
        <taxon>Actinomycetes</taxon>
        <taxon>Nakamurellales</taxon>
        <taxon>Nakamurellaceae</taxon>
        <taxon>Nakamurella</taxon>
    </lineage>
</organism>
<feature type="domain" description="Mandelate racemase/muconate lactonizing enzyme C-terminal" evidence="6">
    <location>
        <begin position="108"/>
        <end position="204"/>
    </location>
</feature>
<keyword evidence="2 4" id="KW-0460">Magnesium</keyword>
<sequence length="342" mass="35281">MTAATAGDGSAARDGGPNGGATGDTAAVLASAEVVSIPLRHRFRGILQREGVLLRGPAGWGEFAPFREYSDADCVPWLRAALEAAQDGWPAPVRDRFEVNAIVPVLDPDRAAALVAASGCRTAKVKVAEPGVPLSADAERVAAVRQALGTSGRIRVDANGAWTEDAAVAAIRVLDRAAGQLEYVEQPCRSIPELAAVRRRVDVAVAADESIRRERDPLEVVRADAADIAVVKVAPLGGVRAALRIAEQTGLPVVVSSAVDTAVGLAAGAALAGALPELPFACGLGTGSLLAADVSSAAVRPDAGRLPVPRAAPEPDLRSRVVADLATRRWWLGRLARVAALL</sequence>
<dbReference type="EMBL" id="BMNA01000004">
    <property type="protein sequence ID" value="GGM03848.1"/>
    <property type="molecule type" value="Genomic_DNA"/>
</dbReference>
<dbReference type="InterPro" id="IPR013342">
    <property type="entry name" value="Mandelate_racemase_C"/>
</dbReference>
<comment type="pathway">
    <text evidence="4">Quinol/quinone metabolism; 1,4-dihydroxy-2-naphthoate biosynthesis; 1,4-dihydroxy-2-naphthoate from chorismate: step 4/7.</text>
</comment>
<reference evidence="7" key="1">
    <citation type="journal article" date="2014" name="Int. J. Syst. Evol. Microbiol.">
        <title>Complete genome sequence of Corynebacterium casei LMG S-19264T (=DSM 44701T), isolated from a smear-ripened cheese.</title>
        <authorList>
            <consortium name="US DOE Joint Genome Institute (JGI-PGF)"/>
            <person name="Walter F."/>
            <person name="Albersmeier A."/>
            <person name="Kalinowski J."/>
            <person name="Ruckert C."/>
        </authorList>
    </citation>
    <scope>NUCLEOTIDE SEQUENCE</scope>
    <source>
        <strain evidence="7">CGMCC 4.7308</strain>
    </source>
</reference>
<dbReference type="Pfam" id="PF13378">
    <property type="entry name" value="MR_MLE_C"/>
    <property type="match status" value="1"/>
</dbReference>
<comment type="caution">
    <text evidence="7">The sequence shown here is derived from an EMBL/GenBank/DDBJ whole genome shotgun (WGS) entry which is preliminary data.</text>
</comment>
<evidence type="ECO:0000313" key="7">
    <source>
        <dbReference type="EMBL" id="GGM03848.1"/>
    </source>
</evidence>
<dbReference type="SUPFAM" id="SSF51604">
    <property type="entry name" value="Enolase C-terminal domain-like"/>
    <property type="match status" value="1"/>
</dbReference>
<dbReference type="SMART" id="SM00922">
    <property type="entry name" value="MR_MLE"/>
    <property type="match status" value="1"/>
</dbReference>
<dbReference type="InterPro" id="IPR029065">
    <property type="entry name" value="Enolase_C-like"/>
</dbReference>
<comment type="similarity">
    <text evidence="4">Belongs to the mandelate racemase/muconate lactonizing enzyme family. MenC type 1 subfamily.</text>
</comment>
<keyword evidence="4" id="KW-0474">Menaquinone biosynthesis</keyword>
<feature type="active site" description="Proton acceptor" evidence="4">
    <location>
        <position position="232"/>
    </location>
</feature>
<accession>A0A917SYL1</accession>
<reference evidence="7" key="2">
    <citation type="submission" date="2020-09" db="EMBL/GenBank/DDBJ databases">
        <authorList>
            <person name="Sun Q."/>
            <person name="Zhou Y."/>
        </authorList>
    </citation>
    <scope>NUCLEOTIDE SEQUENCE</scope>
    <source>
        <strain evidence="7">CGMCC 4.7308</strain>
    </source>
</reference>
<dbReference type="GO" id="GO:0009234">
    <property type="term" value="P:menaquinone biosynthetic process"/>
    <property type="evidence" value="ECO:0007669"/>
    <property type="project" value="UniProtKB-UniRule"/>
</dbReference>
<dbReference type="PANTHER" id="PTHR48073">
    <property type="entry name" value="O-SUCCINYLBENZOATE SYNTHASE-RELATED"/>
    <property type="match status" value="1"/>
</dbReference>
<dbReference type="NCBIfam" id="NF002782">
    <property type="entry name" value="PRK02901.1"/>
    <property type="match status" value="1"/>
</dbReference>
<dbReference type="GO" id="GO:0043748">
    <property type="term" value="F:O-succinylbenzoate synthase activity"/>
    <property type="evidence" value="ECO:0007669"/>
    <property type="project" value="UniProtKB-EC"/>
</dbReference>
<evidence type="ECO:0000256" key="4">
    <source>
        <dbReference type="HAMAP-Rule" id="MF_00470"/>
    </source>
</evidence>
<keyword evidence="8" id="KW-1185">Reference proteome</keyword>
<keyword evidence="1 4" id="KW-0479">Metal-binding</keyword>
<dbReference type="Pfam" id="PF18374">
    <property type="entry name" value="Enolase_like_N"/>
    <property type="match status" value="1"/>
</dbReference>
<evidence type="ECO:0000313" key="8">
    <source>
        <dbReference type="Proteomes" id="UP000655208"/>
    </source>
</evidence>
<comment type="pathway">
    <text evidence="4">Quinol/quinone metabolism; menaquinone biosynthesis.</text>
</comment>
<evidence type="ECO:0000259" key="6">
    <source>
        <dbReference type="SMART" id="SM00922"/>
    </source>
</evidence>
<keyword evidence="3 4" id="KW-0456">Lyase</keyword>
<comment type="catalytic activity">
    <reaction evidence="4">
        <text>(1R,6R)-6-hydroxy-2-succinyl-cyclohexa-2,4-diene-1-carboxylate = 2-succinylbenzoate + H2O</text>
        <dbReference type="Rhea" id="RHEA:10196"/>
        <dbReference type="ChEBI" id="CHEBI:15377"/>
        <dbReference type="ChEBI" id="CHEBI:18325"/>
        <dbReference type="ChEBI" id="CHEBI:58689"/>
        <dbReference type="EC" id="4.2.1.113"/>
    </reaction>
</comment>
<dbReference type="AlphaFoldDB" id="A0A917SYL1"/>
<dbReference type="GO" id="GO:0000287">
    <property type="term" value="F:magnesium ion binding"/>
    <property type="evidence" value="ECO:0007669"/>
    <property type="project" value="UniProtKB-UniRule"/>
</dbReference>
<feature type="binding site" evidence="4">
    <location>
        <position position="157"/>
    </location>
    <ligand>
        <name>Mg(2+)</name>
        <dbReference type="ChEBI" id="CHEBI:18420"/>
    </ligand>
</feature>
<feature type="binding site" evidence="4">
    <location>
        <position position="185"/>
    </location>
    <ligand>
        <name>Mg(2+)</name>
        <dbReference type="ChEBI" id="CHEBI:18420"/>
    </ligand>
</feature>
<comment type="function">
    <text evidence="4">Converts 2-succinyl-6-hydroxy-2,4-cyclohexadiene-1-carboxylate (SHCHC) to 2-succinylbenzoate (OSB).</text>
</comment>
<protein>
    <recommendedName>
        <fullName evidence="4">o-succinylbenzoate synthase</fullName>
        <shortName evidence="4">OSB synthase</shortName>
        <shortName evidence="4">OSBS</shortName>
        <ecNumber evidence="4">4.2.1.113</ecNumber>
    </recommendedName>
    <alternativeName>
        <fullName evidence="4">4-(2'-carboxyphenyl)-4-oxybutyric acid synthase</fullName>
    </alternativeName>
    <alternativeName>
        <fullName evidence="4">o-succinylbenzoic acid synthase</fullName>
    </alternativeName>
</protein>
<feature type="active site" description="Proton donor" evidence="4">
    <location>
        <position position="126"/>
    </location>
</feature>
<proteinExistence type="inferred from homology"/>
<dbReference type="RefSeq" id="WP_188941881.1">
    <property type="nucleotide sequence ID" value="NZ_BMNA01000004.1"/>
</dbReference>
<gene>
    <name evidence="4 7" type="primary">menC</name>
    <name evidence="7" type="ORF">GCM10011594_25080</name>
</gene>
<dbReference type="HAMAP" id="MF_00470">
    <property type="entry name" value="MenC_1"/>
    <property type="match status" value="1"/>
</dbReference>
<evidence type="ECO:0000256" key="5">
    <source>
        <dbReference type="SAM" id="MobiDB-lite"/>
    </source>
</evidence>
<evidence type="ECO:0000256" key="2">
    <source>
        <dbReference type="ARBA" id="ARBA00022842"/>
    </source>
</evidence>
<dbReference type="InterPro" id="IPR036849">
    <property type="entry name" value="Enolase-like_C_sf"/>
</dbReference>
<feature type="binding site" evidence="4">
    <location>
        <position position="208"/>
    </location>
    <ligand>
        <name>Mg(2+)</name>
        <dbReference type="ChEBI" id="CHEBI:18420"/>
    </ligand>
</feature>
<dbReference type="SFLD" id="SFLDG00180">
    <property type="entry name" value="muconate_cycloisomerase"/>
    <property type="match status" value="1"/>
</dbReference>
<evidence type="ECO:0000256" key="1">
    <source>
        <dbReference type="ARBA" id="ARBA00022723"/>
    </source>
</evidence>
<dbReference type="InterPro" id="IPR010196">
    <property type="entry name" value="OSB_synthase_MenC1"/>
</dbReference>